<dbReference type="AlphaFoldDB" id="A0A0G1KHW0"/>
<evidence type="ECO:0000313" key="2">
    <source>
        <dbReference type="Proteomes" id="UP000034504"/>
    </source>
</evidence>
<protein>
    <submittedName>
        <fullName evidence="1">Uncharacterized protein</fullName>
    </submittedName>
</protein>
<reference evidence="1 2" key="1">
    <citation type="journal article" date="2015" name="Nature">
        <title>rRNA introns, odd ribosomes, and small enigmatic genomes across a large radiation of phyla.</title>
        <authorList>
            <person name="Brown C.T."/>
            <person name="Hug L.A."/>
            <person name="Thomas B.C."/>
            <person name="Sharon I."/>
            <person name="Castelle C.J."/>
            <person name="Singh A."/>
            <person name="Wilkins M.J."/>
            <person name="Williams K.H."/>
            <person name="Banfield J.F."/>
        </authorList>
    </citation>
    <scope>NUCLEOTIDE SEQUENCE [LARGE SCALE GENOMIC DNA]</scope>
</reference>
<proteinExistence type="predicted"/>
<sequence length="142" mass="17030">MNFREKARLQYFKIKKVKCPAFAKEPVIFNAKGFNHIFYKGARSERDFKDIQTRVRLLDRAVILLKKSGVVQEENEYRAESKGKIKEFKFWAFEGVIEDRRIKVVVRQIGEGRKHFWSVIPAWRSVRFSKKVKNYRNNPARY</sequence>
<accession>A0A0G1KHW0</accession>
<gene>
    <name evidence="1" type="ORF">UW82_C0047G0004</name>
</gene>
<comment type="caution">
    <text evidence="1">The sequence shown here is derived from an EMBL/GenBank/DDBJ whole genome shotgun (WGS) entry which is preliminary data.</text>
</comment>
<dbReference type="Proteomes" id="UP000034504">
    <property type="component" value="Unassembled WGS sequence"/>
</dbReference>
<evidence type="ECO:0000313" key="1">
    <source>
        <dbReference type="EMBL" id="KKT83108.1"/>
    </source>
</evidence>
<organism evidence="1 2">
    <name type="scientific">candidate division WWE3 bacterium GW2011_GWC2_44_9</name>
    <dbReference type="NCBI Taxonomy" id="1619125"/>
    <lineage>
        <taxon>Bacteria</taxon>
        <taxon>Katanobacteria</taxon>
    </lineage>
</organism>
<dbReference type="EMBL" id="LCJU01000047">
    <property type="protein sequence ID" value="KKT83108.1"/>
    <property type="molecule type" value="Genomic_DNA"/>
</dbReference>
<name>A0A0G1KHW0_UNCKA</name>